<dbReference type="PANTHER" id="PTHR21015:SF22">
    <property type="entry name" value="GLYCOSYLTRANSFERASE"/>
    <property type="match status" value="1"/>
</dbReference>
<dbReference type="HAMAP" id="MF_00033">
    <property type="entry name" value="MurG"/>
    <property type="match status" value="1"/>
</dbReference>
<feature type="binding site" evidence="10">
    <location>
        <begin position="17"/>
        <end position="19"/>
    </location>
    <ligand>
        <name>UDP-N-acetyl-alpha-D-glucosamine</name>
        <dbReference type="ChEBI" id="CHEBI:57705"/>
    </ligand>
</feature>
<organism evidence="13 14">
    <name type="scientific">Pseudochelatococcus lubricantis</name>
    <dbReference type="NCBI Taxonomy" id="1538102"/>
    <lineage>
        <taxon>Bacteria</taxon>
        <taxon>Pseudomonadati</taxon>
        <taxon>Pseudomonadota</taxon>
        <taxon>Alphaproteobacteria</taxon>
        <taxon>Hyphomicrobiales</taxon>
        <taxon>Chelatococcaceae</taxon>
        <taxon>Pseudochelatococcus</taxon>
    </lineage>
</organism>
<dbReference type="InterPro" id="IPR007235">
    <property type="entry name" value="Glyco_trans_28_C"/>
</dbReference>
<dbReference type="InterPro" id="IPR004276">
    <property type="entry name" value="GlycoTrans_28_N"/>
</dbReference>
<dbReference type="Pfam" id="PF04101">
    <property type="entry name" value="Glyco_tran_28_C"/>
    <property type="match status" value="1"/>
</dbReference>
<evidence type="ECO:0000256" key="6">
    <source>
        <dbReference type="ARBA" id="ARBA00022984"/>
    </source>
</evidence>
<dbReference type="Pfam" id="PF03033">
    <property type="entry name" value="Glyco_transf_28"/>
    <property type="match status" value="1"/>
</dbReference>
<feature type="domain" description="Glycosyl transferase family 28 C-terminal" evidence="12">
    <location>
        <begin position="193"/>
        <end position="359"/>
    </location>
</feature>
<evidence type="ECO:0000313" key="14">
    <source>
        <dbReference type="Proteomes" id="UP001429580"/>
    </source>
</evidence>
<evidence type="ECO:0000256" key="1">
    <source>
        <dbReference type="ARBA" id="ARBA00022475"/>
    </source>
</evidence>
<protein>
    <recommendedName>
        <fullName evidence="10">UDP-N-acetylglucosamine--N-acetylmuramyl-(pentapeptide) pyrophosphoryl-undecaprenol N-acetylglucosamine transferase</fullName>
        <ecNumber evidence="10">2.4.1.227</ecNumber>
    </recommendedName>
    <alternativeName>
        <fullName evidence="10">Undecaprenyl-PP-MurNAc-pentapeptide-UDPGlcNAc GlcNAc transferase</fullName>
    </alternativeName>
</protein>
<keyword evidence="1 10" id="KW-1003">Cell membrane</keyword>
<keyword evidence="9 10" id="KW-0961">Cell wall biogenesis/degradation</keyword>
<dbReference type="PANTHER" id="PTHR21015">
    <property type="entry name" value="UDP-N-ACETYLGLUCOSAMINE--N-ACETYLMURAMYL-(PENTAPEPTIDE) PYROPHOSPHORYL-UNDECAPRENOL N-ACETYLGLUCOSAMINE TRANSFERASE 1"/>
    <property type="match status" value="1"/>
</dbReference>
<name>A0ABX0V2Z3_9HYPH</name>
<gene>
    <name evidence="10" type="primary">murG</name>
    <name evidence="13" type="ORF">FHS82_003440</name>
</gene>
<feature type="domain" description="Glycosyltransferase family 28 N-terminal" evidence="11">
    <location>
        <begin position="10"/>
        <end position="146"/>
    </location>
</feature>
<comment type="function">
    <text evidence="10">Cell wall formation. Catalyzes the transfer of a GlcNAc subunit on undecaprenyl-pyrophosphoryl-MurNAc-pentapeptide (lipid intermediate I) to form undecaprenyl-pyrophosphoryl-MurNAc-(pentapeptide)GlcNAc (lipid intermediate II).</text>
</comment>
<dbReference type="NCBIfam" id="TIGR01133">
    <property type="entry name" value="murG"/>
    <property type="match status" value="1"/>
</dbReference>
<feature type="binding site" evidence="10">
    <location>
        <position position="128"/>
    </location>
    <ligand>
        <name>UDP-N-acetyl-alpha-D-glucosamine</name>
        <dbReference type="ChEBI" id="CHEBI:57705"/>
    </ligand>
</feature>
<keyword evidence="8 10" id="KW-0131">Cell cycle</keyword>
<feature type="binding site" evidence="10">
    <location>
        <position position="199"/>
    </location>
    <ligand>
        <name>UDP-N-acetyl-alpha-D-glucosamine</name>
        <dbReference type="ChEBI" id="CHEBI:57705"/>
    </ligand>
</feature>
<keyword evidence="3 10" id="KW-0328">Glycosyltransferase</keyword>
<evidence type="ECO:0000259" key="12">
    <source>
        <dbReference type="Pfam" id="PF04101"/>
    </source>
</evidence>
<keyword evidence="2 10" id="KW-0132">Cell division</keyword>
<evidence type="ECO:0000256" key="3">
    <source>
        <dbReference type="ARBA" id="ARBA00022676"/>
    </source>
</evidence>
<comment type="caution">
    <text evidence="10">Lacks conserved residue(s) required for the propagation of feature annotation.</text>
</comment>
<keyword evidence="5 10" id="KW-0133">Cell shape</keyword>
<evidence type="ECO:0000256" key="4">
    <source>
        <dbReference type="ARBA" id="ARBA00022679"/>
    </source>
</evidence>
<proteinExistence type="inferred from homology"/>
<comment type="pathway">
    <text evidence="10">Cell wall biogenesis; peptidoglycan biosynthesis.</text>
</comment>
<comment type="catalytic activity">
    <reaction evidence="10">
        <text>di-trans,octa-cis-undecaprenyl diphospho-N-acetyl-alpha-D-muramoyl-L-alanyl-D-glutamyl-meso-2,6-diaminopimeloyl-D-alanyl-D-alanine + UDP-N-acetyl-alpha-D-glucosamine = di-trans,octa-cis-undecaprenyl diphospho-[N-acetyl-alpha-D-glucosaminyl-(1-&gt;4)]-N-acetyl-alpha-D-muramoyl-L-alanyl-D-glutamyl-meso-2,6-diaminopimeloyl-D-alanyl-D-alanine + UDP + H(+)</text>
        <dbReference type="Rhea" id="RHEA:31227"/>
        <dbReference type="ChEBI" id="CHEBI:15378"/>
        <dbReference type="ChEBI" id="CHEBI:57705"/>
        <dbReference type="ChEBI" id="CHEBI:58223"/>
        <dbReference type="ChEBI" id="CHEBI:61387"/>
        <dbReference type="ChEBI" id="CHEBI:61388"/>
        <dbReference type="EC" id="2.4.1.227"/>
    </reaction>
</comment>
<dbReference type="InterPro" id="IPR006009">
    <property type="entry name" value="GlcNAc_MurG"/>
</dbReference>
<feature type="binding site" evidence="10">
    <location>
        <position position="171"/>
    </location>
    <ligand>
        <name>UDP-N-acetyl-alpha-D-glucosamine</name>
        <dbReference type="ChEBI" id="CHEBI:57705"/>
    </ligand>
</feature>
<comment type="caution">
    <text evidence="13">The sequence shown here is derived from an EMBL/GenBank/DDBJ whole genome shotgun (WGS) entry which is preliminary data.</text>
</comment>
<keyword evidence="6 10" id="KW-0573">Peptidoglycan synthesis</keyword>
<evidence type="ECO:0000256" key="9">
    <source>
        <dbReference type="ARBA" id="ARBA00023316"/>
    </source>
</evidence>
<keyword evidence="14" id="KW-1185">Reference proteome</keyword>
<sequence>MVDTQNAPLVIVAAGGTGGHLFPAEALTVALKARGARVELATDTRAAKFAGSFPADAIIEFPAATPSGRSPLTALKAVVTLARGFLAARGAIRARRPAVVVGFGGYPTVPPLLAAASLRVPVIVHEQNAVLGRANLMLSRFATLIATGFPGVGKVPEGARGRVAHVGNPVRPAVREAAAVPFRPLDAAGTLSLVVTGGSQGARVMSDIVPPAVEQLPENLRRRLSIVQQARAEDVERVRETYARLGVAAEIAPFFTDLPRRMAEAHLVIGRAGASTVAELAVIGRASILVPLPGSLDQDQAANAAVLVHAGAASAVAQKDFTPDWLARELAARFDDPASLQRAAEAARTAGYPDAAERLADRVLRVARGEKITETAAG</sequence>
<keyword evidence="7 10" id="KW-0472">Membrane</keyword>
<evidence type="ECO:0000259" key="11">
    <source>
        <dbReference type="Pfam" id="PF03033"/>
    </source>
</evidence>
<dbReference type="Gene3D" id="3.40.50.2000">
    <property type="entry name" value="Glycogen Phosphorylase B"/>
    <property type="match status" value="2"/>
</dbReference>
<evidence type="ECO:0000256" key="2">
    <source>
        <dbReference type="ARBA" id="ARBA00022618"/>
    </source>
</evidence>
<dbReference type="RefSeq" id="WP_166955089.1">
    <property type="nucleotide sequence ID" value="NZ_JAASQI010000009.1"/>
</dbReference>
<dbReference type="Proteomes" id="UP001429580">
    <property type="component" value="Unassembled WGS sequence"/>
</dbReference>
<dbReference type="GO" id="GO:0016757">
    <property type="term" value="F:glycosyltransferase activity"/>
    <property type="evidence" value="ECO:0007669"/>
    <property type="project" value="UniProtKB-KW"/>
</dbReference>
<comment type="similarity">
    <text evidence="10">Belongs to the glycosyltransferase 28 family. MurG subfamily.</text>
</comment>
<evidence type="ECO:0000313" key="13">
    <source>
        <dbReference type="EMBL" id="NIJ59582.1"/>
    </source>
</evidence>
<keyword evidence="4 10" id="KW-0808">Transferase</keyword>
<reference evidence="13 14" key="1">
    <citation type="submission" date="2020-03" db="EMBL/GenBank/DDBJ databases">
        <title>Genomic Encyclopedia of Type Strains, Phase IV (KMG-IV): sequencing the most valuable type-strain genomes for metagenomic binning, comparative biology and taxonomic classification.</title>
        <authorList>
            <person name="Goeker M."/>
        </authorList>
    </citation>
    <scope>NUCLEOTIDE SEQUENCE [LARGE SCALE GENOMIC DNA]</scope>
    <source>
        <strain evidence="13 14">DSM 103870</strain>
    </source>
</reference>
<comment type="subcellular location">
    <subcellularLocation>
        <location evidence="10">Cell membrane</location>
        <topology evidence="10">Peripheral membrane protein</topology>
        <orientation evidence="10">Cytoplasmic side</orientation>
    </subcellularLocation>
</comment>
<dbReference type="SUPFAM" id="SSF53756">
    <property type="entry name" value="UDP-Glycosyltransferase/glycogen phosphorylase"/>
    <property type="match status" value="1"/>
</dbReference>
<dbReference type="CDD" id="cd03785">
    <property type="entry name" value="GT28_MurG"/>
    <property type="match status" value="1"/>
</dbReference>
<dbReference type="EC" id="2.4.1.227" evidence="10"/>
<feature type="binding site" evidence="10">
    <location>
        <position position="300"/>
    </location>
    <ligand>
        <name>UDP-N-acetyl-alpha-D-glucosamine</name>
        <dbReference type="ChEBI" id="CHEBI:57705"/>
    </ligand>
</feature>
<evidence type="ECO:0000256" key="5">
    <source>
        <dbReference type="ARBA" id="ARBA00022960"/>
    </source>
</evidence>
<dbReference type="EMBL" id="JAASQI010000009">
    <property type="protein sequence ID" value="NIJ59582.1"/>
    <property type="molecule type" value="Genomic_DNA"/>
</dbReference>
<evidence type="ECO:0000256" key="10">
    <source>
        <dbReference type="HAMAP-Rule" id="MF_00033"/>
    </source>
</evidence>
<evidence type="ECO:0000256" key="7">
    <source>
        <dbReference type="ARBA" id="ARBA00023136"/>
    </source>
</evidence>
<accession>A0ABX0V2Z3</accession>
<evidence type="ECO:0000256" key="8">
    <source>
        <dbReference type="ARBA" id="ARBA00023306"/>
    </source>
</evidence>